<evidence type="ECO:0000313" key="2">
    <source>
        <dbReference type="EMBL" id="PIO34071.1"/>
    </source>
</evidence>
<feature type="compositionally biased region" description="Basic and acidic residues" evidence="1">
    <location>
        <begin position="82"/>
        <end position="93"/>
    </location>
</feature>
<protein>
    <submittedName>
        <fullName evidence="2">Uncharacterized protein</fullName>
    </submittedName>
</protein>
<evidence type="ECO:0000313" key="3">
    <source>
        <dbReference type="Proteomes" id="UP000228934"/>
    </source>
</evidence>
<feature type="region of interest" description="Disordered" evidence="1">
    <location>
        <begin position="73"/>
        <end position="99"/>
    </location>
</feature>
<keyword evidence="3" id="KW-1185">Reference proteome</keyword>
<evidence type="ECO:0000256" key="1">
    <source>
        <dbReference type="SAM" id="MobiDB-lite"/>
    </source>
</evidence>
<reference evidence="3" key="1">
    <citation type="journal article" date="2017" name="Nat. Commun.">
        <title>The North American bullfrog draft genome provides insight into hormonal regulation of long noncoding RNA.</title>
        <authorList>
            <person name="Hammond S.A."/>
            <person name="Warren R.L."/>
            <person name="Vandervalk B.P."/>
            <person name="Kucuk E."/>
            <person name="Khan H."/>
            <person name="Gibb E.A."/>
            <person name="Pandoh P."/>
            <person name="Kirk H."/>
            <person name="Zhao Y."/>
            <person name="Jones M."/>
            <person name="Mungall A.J."/>
            <person name="Coope R."/>
            <person name="Pleasance S."/>
            <person name="Moore R.A."/>
            <person name="Holt R.A."/>
            <person name="Round J.M."/>
            <person name="Ohora S."/>
            <person name="Walle B.V."/>
            <person name="Veldhoen N."/>
            <person name="Helbing C.C."/>
            <person name="Birol I."/>
        </authorList>
    </citation>
    <scope>NUCLEOTIDE SEQUENCE [LARGE SCALE GENOMIC DNA]</scope>
</reference>
<dbReference type="OrthoDB" id="5950222at2759"/>
<proteinExistence type="predicted"/>
<dbReference type="AlphaFoldDB" id="A0A2G9S3N6"/>
<dbReference type="Proteomes" id="UP000228934">
    <property type="component" value="Unassembled WGS sequence"/>
</dbReference>
<gene>
    <name evidence="2" type="ORF">AB205_0002820</name>
</gene>
<organism evidence="2 3">
    <name type="scientific">Aquarana catesbeiana</name>
    <name type="common">American bullfrog</name>
    <name type="synonym">Rana catesbeiana</name>
    <dbReference type="NCBI Taxonomy" id="8400"/>
    <lineage>
        <taxon>Eukaryota</taxon>
        <taxon>Metazoa</taxon>
        <taxon>Chordata</taxon>
        <taxon>Craniata</taxon>
        <taxon>Vertebrata</taxon>
        <taxon>Euteleostomi</taxon>
        <taxon>Amphibia</taxon>
        <taxon>Batrachia</taxon>
        <taxon>Anura</taxon>
        <taxon>Neobatrachia</taxon>
        <taxon>Ranoidea</taxon>
        <taxon>Ranidae</taxon>
        <taxon>Aquarana</taxon>
    </lineage>
</organism>
<accession>A0A2G9S3N6</accession>
<dbReference type="EMBL" id="KV928804">
    <property type="protein sequence ID" value="PIO34071.1"/>
    <property type="molecule type" value="Genomic_DNA"/>
</dbReference>
<name>A0A2G9S3N6_AQUCT</name>
<sequence>MASHLFWAHSHAALCAPIHTHSMAQPRPPHFGSQELIDSSGSQWLPAAAMPHVGKGRQEQRCYRHAQNWIKNALKSDQNEGQMRRKEGQRDIPSKSGTVGSYATVGAIGSCCCQS</sequence>